<proteinExistence type="predicted"/>
<evidence type="ECO:0000313" key="1">
    <source>
        <dbReference type="EMBL" id="DAE00880.1"/>
    </source>
</evidence>
<sequence>MPCLLKSAKSSKFNLLWALLGTQNQLYSTISIYQYACGFVRLSGDGGKQVALPPNGKTYVQADIQSVLNRFERIIHYPFQTGKA</sequence>
<dbReference type="EMBL" id="BK015314">
    <property type="protein sequence ID" value="DAE00880.1"/>
    <property type="molecule type" value="Genomic_DNA"/>
</dbReference>
<name>A0A8S5P2L7_9CAUD</name>
<protein>
    <submittedName>
        <fullName evidence="1">Uncharacterized protein</fullName>
    </submittedName>
</protein>
<organism evidence="1">
    <name type="scientific">Myoviridae sp. ctoIO8</name>
    <dbReference type="NCBI Taxonomy" id="2825173"/>
    <lineage>
        <taxon>Viruses</taxon>
        <taxon>Duplodnaviria</taxon>
        <taxon>Heunggongvirae</taxon>
        <taxon>Uroviricota</taxon>
        <taxon>Caudoviricetes</taxon>
    </lineage>
</organism>
<accession>A0A8S5P2L7</accession>
<reference evidence="1" key="1">
    <citation type="journal article" date="2021" name="Proc. Natl. Acad. Sci. U.S.A.">
        <title>A Catalog of Tens of Thousands of Viruses from Human Metagenomes Reveals Hidden Associations with Chronic Diseases.</title>
        <authorList>
            <person name="Tisza M.J."/>
            <person name="Buck C.B."/>
        </authorList>
    </citation>
    <scope>NUCLEOTIDE SEQUENCE</scope>
    <source>
        <strain evidence="1">CtoIO8</strain>
    </source>
</reference>